<dbReference type="Proteomes" id="UP000477156">
    <property type="component" value="Unassembled WGS sequence"/>
</dbReference>
<dbReference type="Gene3D" id="3.40.50.300">
    <property type="entry name" value="P-loop containing nucleotide triphosphate hydrolases"/>
    <property type="match status" value="2"/>
</dbReference>
<dbReference type="GO" id="GO:0043138">
    <property type="term" value="F:3'-5' DNA helicase activity"/>
    <property type="evidence" value="ECO:0007669"/>
    <property type="project" value="TreeGrafter"/>
</dbReference>
<evidence type="ECO:0000313" key="3">
    <source>
        <dbReference type="EMBL" id="MZS90571.1"/>
    </source>
</evidence>
<reference evidence="2 5" key="1">
    <citation type="submission" date="2015-09" db="EMBL/GenBank/DDBJ databases">
        <authorList>
            <consortium name="Pathogen Informatics"/>
        </authorList>
    </citation>
    <scope>NUCLEOTIDE SEQUENCE [LARGE SCALE GENOMIC DNA]</scope>
    <source>
        <strain evidence="2 5">2789STDY5834863</strain>
    </source>
</reference>
<dbReference type="AlphaFoldDB" id="A0A174GUT6"/>
<evidence type="ECO:0000259" key="1">
    <source>
        <dbReference type="Pfam" id="PF13538"/>
    </source>
</evidence>
<evidence type="ECO:0000313" key="6">
    <source>
        <dbReference type="Proteomes" id="UP000366766"/>
    </source>
</evidence>
<dbReference type="EMBL" id="CYZN01000034">
    <property type="protein sequence ID" value="CUO64285.1"/>
    <property type="molecule type" value="Genomic_DNA"/>
</dbReference>
<dbReference type="InterPro" id="IPR000212">
    <property type="entry name" value="DNA_helicase_UvrD/REP"/>
</dbReference>
<keyword evidence="3" id="KW-0547">Nucleotide-binding</keyword>
<organism evidence="2 5">
    <name type="scientific">Blautia wexlerae</name>
    <dbReference type="NCBI Taxonomy" id="418240"/>
    <lineage>
        <taxon>Bacteria</taxon>
        <taxon>Bacillati</taxon>
        <taxon>Bacillota</taxon>
        <taxon>Clostridia</taxon>
        <taxon>Lachnospirales</taxon>
        <taxon>Lachnospiraceae</taxon>
        <taxon>Blautia</taxon>
    </lineage>
</organism>
<dbReference type="SUPFAM" id="SSF52540">
    <property type="entry name" value="P-loop containing nucleoside triphosphate hydrolases"/>
    <property type="match status" value="1"/>
</dbReference>
<name>A0A174GUT6_9FIRM</name>
<evidence type="ECO:0000313" key="2">
    <source>
        <dbReference type="EMBL" id="CUO64285.1"/>
    </source>
</evidence>
<sequence length="705" mass="81160">MLTIVNGVTSKQVLANEIINLLETMGLDGYFYLGYPVLGGIDGKIKVDALLVSEQTGIVLFDLETLAEENMEDKIQLLDELYNNMEAKLKRYGYLSKRRVLQVPINVLSYAPLYKTKSDEICTSIEEVKEYLESLEWKQGEEYYKKLLEAIQMISQLKKRGGRKNLQKASSRGSKLKAIEDQISCLDKYQSKAVIETVEGVQRIRGLAGSGKTIVLALKVAYLYTMYENKMIAVTFNSRALKGQFIQLITNFIVENTNEEPDWSRIKIIHAWGSKNSEGLYFNFCKANNLVCYDYMDACQKYGRNSSAFDRVCEEAVESVTNPQPLYDVILVDEAQDFSKYFLQMCYMSLPHESRMLVYAYDELQSLDNKNVESPEDIFGYSNGRPNVVLDNSNGKAEDIVLSKCYRNSRPVLITAHSLGFGIYRKKEAREETSLVQLFEDKQLWEDIGYTVKEGVIRDGEFVTLYRTEETSPAFLEDHSSIDDLIQFRRFENNVQEADWIVEDIEKNLHDEELRYQDIMIIHPDPKITKSYVSHIRVKLMEKGIKSHIVGVQTTPDDFFQEDSIAISQIYRAKGNEAAIVYLINADLCARGINLSRKRNIIFTAMTRSKAWVRVSGIGDDMDLLIQEFNSVKERNFQLEFTYPDKSQRKNMRIIHRDMTQNELRDIRKSNSNLADITSKLANGEIRKEDLDEDTVNRLKDVLYN</sequence>
<keyword evidence="3" id="KW-0067">ATP-binding</keyword>
<evidence type="ECO:0000313" key="4">
    <source>
        <dbReference type="EMBL" id="VUX65905.1"/>
    </source>
</evidence>
<dbReference type="InterPro" id="IPR027417">
    <property type="entry name" value="P-loop_NTPase"/>
</dbReference>
<evidence type="ECO:0000313" key="7">
    <source>
        <dbReference type="Proteomes" id="UP000477156"/>
    </source>
</evidence>
<keyword evidence="6" id="KW-1185">Reference proteome</keyword>
<reference evidence="4 6" key="3">
    <citation type="submission" date="2019-07" db="EMBL/GenBank/DDBJ databases">
        <authorList>
            <person name="Chang H.-W."/>
            <person name="Raman A."/>
            <person name="Venkatesh S."/>
            <person name="Gehrig J."/>
        </authorList>
    </citation>
    <scope>NUCLEOTIDE SEQUENCE [LARGE SCALE GENOMIC DNA]</scope>
    <source>
        <strain evidence="4">Blautia_wexlerae_LFYP_14</strain>
    </source>
</reference>
<dbReference type="Proteomes" id="UP000366766">
    <property type="component" value="Unassembled WGS sequence"/>
</dbReference>
<proteinExistence type="predicted"/>
<dbReference type="GO" id="GO:0003677">
    <property type="term" value="F:DNA binding"/>
    <property type="evidence" value="ECO:0007669"/>
    <property type="project" value="InterPro"/>
</dbReference>
<dbReference type="GO" id="GO:0005524">
    <property type="term" value="F:ATP binding"/>
    <property type="evidence" value="ECO:0007669"/>
    <property type="project" value="UniProtKB-KW"/>
</dbReference>
<dbReference type="PANTHER" id="PTHR11070">
    <property type="entry name" value="UVRD / RECB / PCRA DNA HELICASE FAMILY MEMBER"/>
    <property type="match status" value="1"/>
</dbReference>
<reference evidence="3 7" key="2">
    <citation type="journal article" date="2019" name="Nat. Med.">
        <title>A library of human gut bacterial isolates paired with longitudinal multiomics data enables mechanistic microbiome research.</title>
        <authorList>
            <person name="Poyet M."/>
            <person name="Groussin M."/>
            <person name="Gibbons S.M."/>
            <person name="Avila-Pacheco J."/>
            <person name="Jiang X."/>
            <person name="Kearney S.M."/>
            <person name="Perrotta A.R."/>
            <person name="Berdy B."/>
            <person name="Zhao S."/>
            <person name="Lieberman T.D."/>
            <person name="Swanson P.K."/>
            <person name="Smith M."/>
            <person name="Roesemann S."/>
            <person name="Alexander J.E."/>
            <person name="Rich S.A."/>
            <person name="Livny J."/>
            <person name="Vlamakis H."/>
            <person name="Clish C."/>
            <person name="Bullock K."/>
            <person name="Deik A."/>
            <person name="Scott J."/>
            <person name="Pierce K.A."/>
            <person name="Xavier R.J."/>
            <person name="Alm E.J."/>
        </authorList>
    </citation>
    <scope>NUCLEOTIDE SEQUENCE [LARGE SCALE GENOMIC DNA]</scope>
    <source>
        <strain evidence="3 7">BIOML-A12</strain>
    </source>
</reference>
<dbReference type="EMBL" id="CABHOF010000042">
    <property type="protein sequence ID" value="VUX65905.1"/>
    <property type="molecule type" value="Genomic_DNA"/>
</dbReference>
<dbReference type="InterPro" id="IPR027785">
    <property type="entry name" value="UvrD-like_helicase_C"/>
</dbReference>
<dbReference type="Proteomes" id="UP000095431">
    <property type="component" value="Unassembled WGS sequence"/>
</dbReference>
<dbReference type="eggNOG" id="COG3972">
    <property type="taxonomic scope" value="Bacteria"/>
</dbReference>
<keyword evidence="2" id="KW-0378">Hydrolase</keyword>
<feature type="domain" description="UvrD-like helicase C-terminal" evidence="1">
    <location>
        <begin position="566"/>
        <end position="615"/>
    </location>
</feature>
<dbReference type="Pfam" id="PF13538">
    <property type="entry name" value="UvrD_C_2"/>
    <property type="match status" value="1"/>
</dbReference>
<dbReference type="RefSeq" id="WP_008704369.1">
    <property type="nucleotide sequence ID" value="NZ_BTHH01000033.1"/>
</dbReference>
<dbReference type="GO" id="GO:0000725">
    <property type="term" value="P:recombinational repair"/>
    <property type="evidence" value="ECO:0007669"/>
    <property type="project" value="TreeGrafter"/>
</dbReference>
<keyword evidence="2" id="KW-0347">Helicase</keyword>
<gene>
    <name evidence="4" type="ORF">BWLFYP14_02270</name>
    <name evidence="2" type="ORF">ERS852478_03436</name>
    <name evidence="3" type="ORF">GT712_16260</name>
</gene>
<accession>A0A174GUT6</accession>
<evidence type="ECO:0000313" key="5">
    <source>
        <dbReference type="Proteomes" id="UP000095431"/>
    </source>
</evidence>
<dbReference type="PANTHER" id="PTHR11070:SF2">
    <property type="entry name" value="ATP-DEPENDENT DNA HELICASE SRS2"/>
    <property type="match status" value="1"/>
</dbReference>
<dbReference type="EMBL" id="WWVF01000042">
    <property type="protein sequence ID" value="MZS90571.1"/>
    <property type="molecule type" value="Genomic_DNA"/>
</dbReference>
<protein>
    <submittedName>
        <fullName evidence="3">ATP-binding domain-containing protein</fullName>
    </submittedName>
    <submittedName>
        <fullName evidence="2">Superfamily I DNA and RNA helicases</fullName>
    </submittedName>
    <submittedName>
        <fullName evidence="4">UvrD/REP helicase</fullName>
    </submittedName>
</protein>